<dbReference type="AlphaFoldDB" id="E8MY99"/>
<proteinExistence type="predicted"/>
<dbReference type="RefSeq" id="WP_013558442.1">
    <property type="nucleotide sequence ID" value="NC_014960.1"/>
</dbReference>
<feature type="transmembrane region" description="Helical" evidence="1">
    <location>
        <begin position="119"/>
        <end position="137"/>
    </location>
</feature>
<dbReference type="Proteomes" id="UP000008922">
    <property type="component" value="Chromosome"/>
</dbReference>
<gene>
    <name evidence="3" type="ordered locus">ANT_00100</name>
</gene>
<feature type="domain" description="DUF1648" evidence="2">
    <location>
        <begin position="12"/>
        <end position="59"/>
    </location>
</feature>
<dbReference type="PANTHER" id="PTHR37810:SF5">
    <property type="entry name" value="IMMUNITY PROTEIN SDPI"/>
    <property type="match status" value="1"/>
</dbReference>
<dbReference type="GO" id="GO:0009636">
    <property type="term" value="P:response to toxic substance"/>
    <property type="evidence" value="ECO:0007669"/>
    <property type="project" value="TreeGrafter"/>
</dbReference>
<keyword evidence="1" id="KW-1133">Transmembrane helix</keyword>
<dbReference type="InParanoid" id="E8MY99"/>
<dbReference type="KEGG" id="atm:ANT_00100"/>
<dbReference type="Pfam" id="PF13630">
    <property type="entry name" value="SdpI"/>
    <property type="match status" value="1"/>
</dbReference>
<dbReference type="STRING" id="926569.ANT_00100"/>
<dbReference type="Pfam" id="PF07853">
    <property type="entry name" value="DUF1648"/>
    <property type="match status" value="1"/>
</dbReference>
<reference evidence="3 4" key="1">
    <citation type="submission" date="2010-12" db="EMBL/GenBank/DDBJ databases">
        <title>Whole genome sequence of Anaerolinea thermophila UNI-1.</title>
        <authorList>
            <person name="Narita-Yamada S."/>
            <person name="Kishi E."/>
            <person name="Watanabe Y."/>
            <person name="Takasaki K."/>
            <person name="Ankai A."/>
            <person name="Oguchi A."/>
            <person name="Fukui S."/>
            <person name="Takahashi M."/>
            <person name="Yashiro I."/>
            <person name="Hosoyama A."/>
            <person name="Sekiguchi Y."/>
            <person name="Hanada S."/>
            <person name="Fujita N."/>
        </authorList>
    </citation>
    <scope>NUCLEOTIDE SEQUENCE [LARGE SCALE GENOMIC DNA]</scope>
    <source>
        <strain evidence="4">DSM 14523 / JCM 11388 / NBRC 100420 / UNI-1</strain>
    </source>
</reference>
<dbReference type="InterPro" id="IPR025962">
    <property type="entry name" value="SdpI/YhfL"/>
</dbReference>
<accession>E8MY99</accession>
<dbReference type="InterPro" id="IPR026272">
    <property type="entry name" value="SdpI"/>
</dbReference>
<evidence type="ECO:0000259" key="2">
    <source>
        <dbReference type="Pfam" id="PF07853"/>
    </source>
</evidence>
<keyword evidence="4" id="KW-1185">Reference proteome</keyword>
<evidence type="ECO:0000313" key="3">
    <source>
        <dbReference type="EMBL" id="BAJ62044.1"/>
    </source>
</evidence>
<organism evidence="3 4">
    <name type="scientific">Anaerolinea thermophila (strain DSM 14523 / JCM 11388 / NBRC 100420 / UNI-1)</name>
    <dbReference type="NCBI Taxonomy" id="926569"/>
    <lineage>
        <taxon>Bacteria</taxon>
        <taxon>Bacillati</taxon>
        <taxon>Chloroflexota</taxon>
        <taxon>Anaerolineae</taxon>
        <taxon>Anaerolineales</taxon>
        <taxon>Anaerolineaceae</taxon>
        <taxon>Anaerolinea</taxon>
    </lineage>
</organism>
<sequence length="216" mass="23957">MSKKAINITILLIVLAMLAFGAWAYPRLPEQAPSHWNARGEVDGTMPRIWAILLMPLMTLGIGYLLVYIPAIDPLGRNVEQFRRVYHLFIAGFCVYMAYVHGLTLLAGLGIAFNMTQMLLPAMGLLFIGIGSLLKHARPNWFIGIRTPWTLSSEAVWQETHRVGAWIFRAAGALSVLAAFLPPMLSPWVIMVAVLGAAFGTVVYSYVVYRRVNPKG</sequence>
<name>E8MY99_ANATU</name>
<dbReference type="PANTHER" id="PTHR37810">
    <property type="entry name" value="IMMUNITY PROTEIN SDPI"/>
    <property type="match status" value="1"/>
</dbReference>
<keyword evidence="1" id="KW-0472">Membrane</keyword>
<evidence type="ECO:0000256" key="1">
    <source>
        <dbReference type="SAM" id="Phobius"/>
    </source>
</evidence>
<dbReference type="PIRSF" id="PIRSF038959">
    <property type="entry name" value="SdpI"/>
    <property type="match status" value="1"/>
</dbReference>
<feature type="transmembrane region" description="Helical" evidence="1">
    <location>
        <begin position="48"/>
        <end position="67"/>
    </location>
</feature>
<dbReference type="eggNOG" id="COG5658">
    <property type="taxonomic scope" value="Bacteria"/>
</dbReference>
<dbReference type="HOGENOM" id="CLU_093038_0_0_0"/>
<dbReference type="InterPro" id="IPR012867">
    <property type="entry name" value="DUF1648"/>
</dbReference>
<evidence type="ECO:0000313" key="4">
    <source>
        <dbReference type="Proteomes" id="UP000008922"/>
    </source>
</evidence>
<feature type="transmembrane region" description="Helical" evidence="1">
    <location>
        <begin position="88"/>
        <end position="113"/>
    </location>
</feature>
<dbReference type="EMBL" id="AP012029">
    <property type="protein sequence ID" value="BAJ62044.1"/>
    <property type="molecule type" value="Genomic_DNA"/>
</dbReference>
<dbReference type="OrthoDB" id="9808690at2"/>
<protein>
    <submittedName>
        <fullName evidence="3">Hypothetical membrane protein</fullName>
    </submittedName>
</protein>
<feature type="transmembrane region" description="Helical" evidence="1">
    <location>
        <begin position="188"/>
        <end position="209"/>
    </location>
</feature>
<keyword evidence="1" id="KW-0812">Transmembrane</keyword>
<feature type="transmembrane region" description="Helical" evidence="1">
    <location>
        <begin position="163"/>
        <end position="182"/>
    </location>
</feature>